<dbReference type="GeneID" id="28832899"/>
<gene>
    <name evidence="3" type="ORF">LY89DRAFT_788489</name>
</gene>
<reference evidence="3 4" key="1">
    <citation type="submission" date="2015-10" db="EMBL/GenBank/DDBJ databases">
        <title>Full genome of DAOMC 229536 Phialocephala scopiformis, a fungal endophyte of spruce producing the potent anti-insectan compound rugulosin.</title>
        <authorList>
            <consortium name="DOE Joint Genome Institute"/>
            <person name="Walker A.K."/>
            <person name="Frasz S.L."/>
            <person name="Seifert K.A."/>
            <person name="Miller J.D."/>
            <person name="Mondo S.J."/>
            <person name="Labutti K."/>
            <person name="Lipzen A."/>
            <person name="Dockter R."/>
            <person name="Kennedy M."/>
            <person name="Grigoriev I.V."/>
            <person name="Spatafora J.W."/>
        </authorList>
    </citation>
    <scope>NUCLEOTIDE SEQUENCE [LARGE SCALE GENOMIC DNA]</scope>
    <source>
        <strain evidence="3 4">CBS 120377</strain>
    </source>
</reference>
<sequence length="732" mass="79893">MSSAFFTESTAANGVHLVSWTNWSYGSIRGATLTISRRDGGLLIAFLALFVTVTGGATFRTVSYGLHQLLSSNIQQDGLYHQRQAILRNSGMGLRGVWKLICMQFAWRGKAKSIAIRVIPLLTQGLLNIGAFYVASVFSSQISTSTGSEVLLSSPQCGYINPGLDDSFTDQFSGLLPYYVQLAVASTDYAQQCYQINVTAQDCSTFSKHSLPYHKSTGVACPFNQSICLQASDAIQFDTGPLDSHVDLGINAPQEDRFTYRSVLTCSPLKTQGYTSLQNGSDGSVESQVMNYYYGTSGTEDLSVPNPYTYFYPNYLDLNITTQSQNTQDYTNRDLLPRLVEQFCAPGNTDPASFYYRDQPVGALGCTQQFQFCNPNLSDGTGCTPLLGFYSNFANPNVTNGLWKTAAQDTSFTYFTSVIGVFGFASTNIDDVVASLGISALLARNSLGVGIQGPLPNNQWELEVEHWMQASLSLLQRTLLEQAAGPFTEDVYPWLAKPQDAQDQAQCRRQMIRSTDYTSFSILGLTLLFALGGIIIILSLILEPLVNCIQGRRGINLYKRMEWATNETLQLQRLAHEEIGFGNWTETTSTVPVTKIGDLLAIMDVSDQDHPRLGRPILPEAETEKESKATAVHDEGVKVTPAITAASHGKAERTEGTTAIEHHEEDQMASAATVVGPDTLEGTHSTAASHDHKIGSIPVTIHDQGSAMKPRNAEEQTSTNSGSILEEEATQN</sequence>
<dbReference type="KEGG" id="psco:LY89DRAFT_788489"/>
<keyword evidence="2" id="KW-0812">Transmembrane</keyword>
<evidence type="ECO:0000313" key="4">
    <source>
        <dbReference type="Proteomes" id="UP000070700"/>
    </source>
</evidence>
<feature type="transmembrane region" description="Helical" evidence="2">
    <location>
        <begin position="517"/>
        <end position="542"/>
    </location>
</feature>
<feature type="region of interest" description="Disordered" evidence="1">
    <location>
        <begin position="702"/>
        <end position="732"/>
    </location>
</feature>
<dbReference type="OrthoDB" id="3540210at2759"/>
<dbReference type="EMBL" id="KQ947433">
    <property type="protein sequence ID" value="KUJ09083.1"/>
    <property type="molecule type" value="Genomic_DNA"/>
</dbReference>
<feature type="transmembrane region" description="Helical" evidence="2">
    <location>
        <begin position="114"/>
        <end position="135"/>
    </location>
</feature>
<keyword evidence="2" id="KW-1133">Transmembrane helix</keyword>
<name>A0A132BA09_MOLSC</name>
<keyword evidence="2" id="KW-0472">Membrane</keyword>
<evidence type="ECO:0000256" key="1">
    <source>
        <dbReference type="SAM" id="MobiDB-lite"/>
    </source>
</evidence>
<dbReference type="AlphaFoldDB" id="A0A132BA09"/>
<accession>A0A132BA09</accession>
<protein>
    <submittedName>
        <fullName evidence="3">Uncharacterized protein</fullName>
    </submittedName>
</protein>
<proteinExistence type="predicted"/>
<evidence type="ECO:0000256" key="2">
    <source>
        <dbReference type="SAM" id="Phobius"/>
    </source>
</evidence>
<organism evidence="3 4">
    <name type="scientific">Mollisia scopiformis</name>
    <name type="common">Conifer needle endophyte fungus</name>
    <name type="synonym">Phialocephala scopiformis</name>
    <dbReference type="NCBI Taxonomy" id="149040"/>
    <lineage>
        <taxon>Eukaryota</taxon>
        <taxon>Fungi</taxon>
        <taxon>Dikarya</taxon>
        <taxon>Ascomycota</taxon>
        <taxon>Pezizomycotina</taxon>
        <taxon>Leotiomycetes</taxon>
        <taxon>Helotiales</taxon>
        <taxon>Mollisiaceae</taxon>
        <taxon>Mollisia</taxon>
    </lineage>
</organism>
<feature type="transmembrane region" description="Helical" evidence="2">
    <location>
        <begin position="42"/>
        <end position="62"/>
    </location>
</feature>
<dbReference type="RefSeq" id="XP_018063438.1">
    <property type="nucleotide sequence ID" value="XM_018223173.1"/>
</dbReference>
<evidence type="ECO:0000313" key="3">
    <source>
        <dbReference type="EMBL" id="KUJ09083.1"/>
    </source>
</evidence>
<dbReference type="Proteomes" id="UP000070700">
    <property type="component" value="Unassembled WGS sequence"/>
</dbReference>
<keyword evidence="4" id="KW-1185">Reference proteome</keyword>
<dbReference type="InParanoid" id="A0A132BA09"/>